<accession>A0A0R3TI02</accession>
<dbReference type="SMART" id="SM00220">
    <property type="entry name" value="S_TKc"/>
    <property type="match status" value="1"/>
</dbReference>
<dbReference type="GO" id="GO:0005524">
    <property type="term" value="F:ATP binding"/>
    <property type="evidence" value="ECO:0007669"/>
    <property type="project" value="UniProtKB-KW"/>
</dbReference>
<dbReference type="GO" id="GO:0005634">
    <property type="term" value="C:nucleus"/>
    <property type="evidence" value="ECO:0007669"/>
    <property type="project" value="TreeGrafter"/>
</dbReference>
<dbReference type="InterPro" id="IPR050339">
    <property type="entry name" value="CC_SR_Kinase"/>
</dbReference>
<dbReference type="GO" id="GO:0004694">
    <property type="term" value="F:eukaryotic translation initiation factor 2alpha kinase activity"/>
    <property type="evidence" value="ECO:0007669"/>
    <property type="project" value="TreeGrafter"/>
</dbReference>
<dbReference type="GO" id="GO:0005829">
    <property type="term" value="C:cytosol"/>
    <property type="evidence" value="ECO:0007669"/>
    <property type="project" value="TreeGrafter"/>
</dbReference>
<dbReference type="WBParaSite" id="HNAJ_0000669301-mRNA-1">
    <property type="protein sequence ID" value="HNAJ_0000669301-mRNA-1"/>
    <property type="gene ID" value="HNAJ_0000669301"/>
</dbReference>
<evidence type="ECO:0000256" key="4">
    <source>
        <dbReference type="ARBA" id="ARBA00022840"/>
    </source>
</evidence>
<keyword evidence="3" id="KW-0418">Kinase</keyword>
<evidence type="ECO:0000256" key="3">
    <source>
        <dbReference type="ARBA" id="ARBA00022777"/>
    </source>
</evidence>
<protein>
    <submittedName>
        <fullName evidence="9">Protein kinase domain-containing protein</fullName>
    </submittedName>
</protein>
<name>A0A0R3TI02_RODNA</name>
<dbReference type="SUPFAM" id="SSF56112">
    <property type="entry name" value="Protein kinase-like (PK-like)"/>
    <property type="match status" value="1"/>
</dbReference>
<dbReference type="OrthoDB" id="6778822at2759"/>
<keyword evidence="1" id="KW-0808">Transferase</keyword>
<dbReference type="InterPro" id="IPR000719">
    <property type="entry name" value="Prot_kinase_dom"/>
</dbReference>
<comment type="similarity">
    <text evidence="5">Belongs to the protein kinase superfamily. Ser/Thr protein kinase family. GCN2 subfamily.</text>
</comment>
<evidence type="ECO:0000256" key="1">
    <source>
        <dbReference type="ARBA" id="ARBA00022679"/>
    </source>
</evidence>
<dbReference type="Proteomes" id="UP000278807">
    <property type="component" value="Unassembled WGS sequence"/>
</dbReference>
<dbReference type="AlphaFoldDB" id="A0A0R3TI02"/>
<dbReference type="PROSITE" id="PS50011">
    <property type="entry name" value="PROTEIN_KINASE_DOM"/>
    <property type="match status" value="1"/>
</dbReference>
<dbReference type="Gene3D" id="1.10.510.10">
    <property type="entry name" value="Transferase(Phosphotransferase) domain 1"/>
    <property type="match status" value="1"/>
</dbReference>
<proteinExistence type="inferred from homology"/>
<evidence type="ECO:0000256" key="5">
    <source>
        <dbReference type="ARBA" id="ARBA00037982"/>
    </source>
</evidence>
<reference evidence="9" key="1">
    <citation type="submission" date="2017-02" db="UniProtKB">
        <authorList>
            <consortium name="WormBaseParasite"/>
        </authorList>
    </citation>
    <scope>IDENTIFICATION</scope>
</reference>
<dbReference type="GO" id="GO:1990625">
    <property type="term" value="P:negative regulation of cytoplasmic translational initiation in response to stress"/>
    <property type="evidence" value="ECO:0007669"/>
    <property type="project" value="TreeGrafter"/>
</dbReference>
<sequence length="164" mass="18714">MLAALFLGGSRREYPVAALTKSSLGGQSATDTCLGNSNLVQYFIIQMELCACKTLRTVLDESTVSINQDRAWNYFREMTDGLAYIHSKGVIHRDLKPANILLDANDHVKIGDFGLATRMSAKASCAWKEYSAFKVIRHFYANLIRQINTFWMHWPMKMHFFVIR</sequence>
<dbReference type="InterPro" id="IPR008271">
    <property type="entry name" value="Ser/Thr_kinase_AS"/>
</dbReference>
<dbReference type="PANTHER" id="PTHR11042:SF136">
    <property type="entry name" value="EIF-2-ALPHA KINASE GCN2"/>
    <property type="match status" value="1"/>
</dbReference>
<dbReference type="InterPro" id="IPR011009">
    <property type="entry name" value="Kinase-like_dom_sf"/>
</dbReference>
<keyword evidence="8" id="KW-1185">Reference proteome</keyword>
<dbReference type="EMBL" id="UZAE01007985">
    <property type="protein sequence ID" value="VDO02549.1"/>
    <property type="molecule type" value="Genomic_DNA"/>
</dbReference>
<dbReference type="STRING" id="102285.A0A0R3TI02"/>
<evidence type="ECO:0000313" key="9">
    <source>
        <dbReference type="WBParaSite" id="HNAJ_0000669301-mRNA-1"/>
    </source>
</evidence>
<dbReference type="PANTHER" id="PTHR11042">
    <property type="entry name" value="EUKARYOTIC TRANSLATION INITIATION FACTOR 2-ALPHA KINASE EIF2-ALPHA KINASE -RELATED"/>
    <property type="match status" value="1"/>
</dbReference>
<dbReference type="PROSITE" id="PS00108">
    <property type="entry name" value="PROTEIN_KINASE_ST"/>
    <property type="match status" value="1"/>
</dbReference>
<evidence type="ECO:0000256" key="2">
    <source>
        <dbReference type="ARBA" id="ARBA00022741"/>
    </source>
</evidence>
<dbReference type="Pfam" id="PF00069">
    <property type="entry name" value="Pkinase"/>
    <property type="match status" value="1"/>
</dbReference>
<reference evidence="7 8" key="2">
    <citation type="submission" date="2018-11" db="EMBL/GenBank/DDBJ databases">
        <authorList>
            <consortium name="Pathogen Informatics"/>
        </authorList>
    </citation>
    <scope>NUCLEOTIDE SEQUENCE [LARGE SCALE GENOMIC DNA]</scope>
</reference>
<evidence type="ECO:0000259" key="6">
    <source>
        <dbReference type="PROSITE" id="PS50011"/>
    </source>
</evidence>
<evidence type="ECO:0000313" key="7">
    <source>
        <dbReference type="EMBL" id="VDO02549.1"/>
    </source>
</evidence>
<keyword evidence="4" id="KW-0067">ATP-binding</keyword>
<feature type="domain" description="Protein kinase" evidence="6">
    <location>
        <begin position="1"/>
        <end position="164"/>
    </location>
</feature>
<gene>
    <name evidence="7" type="ORF">HNAJ_LOCUS6689</name>
</gene>
<organism evidence="9">
    <name type="scientific">Rodentolepis nana</name>
    <name type="common">Dwarf tapeworm</name>
    <name type="synonym">Hymenolepis nana</name>
    <dbReference type="NCBI Taxonomy" id="102285"/>
    <lineage>
        <taxon>Eukaryota</taxon>
        <taxon>Metazoa</taxon>
        <taxon>Spiralia</taxon>
        <taxon>Lophotrochozoa</taxon>
        <taxon>Platyhelminthes</taxon>
        <taxon>Cestoda</taxon>
        <taxon>Eucestoda</taxon>
        <taxon>Cyclophyllidea</taxon>
        <taxon>Hymenolepididae</taxon>
        <taxon>Rodentolepis</taxon>
    </lineage>
</organism>
<evidence type="ECO:0000313" key="8">
    <source>
        <dbReference type="Proteomes" id="UP000278807"/>
    </source>
</evidence>
<keyword evidence="2" id="KW-0547">Nucleotide-binding</keyword>